<feature type="compositionally biased region" description="Basic and acidic residues" evidence="1">
    <location>
        <begin position="98"/>
        <end position="112"/>
    </location>
</feature>
<evidence type="ECO:0000313" key="3">
    <source>
        <dbReference type="Proteomes" id="UP000324222"/>
    </source>
</evidence>
<gene>
    <name evidence="2" type="ORF">E2C01_091920</name>
</gene>
<dbReference type="EMBL" id="VSRR010106805">
    <property type="protein sequence ID" value="MPC96650.1"/>
    <property type="molecule type" value="Genomic_DNA"/>
</dbReference>
<name>A0A5B7JIU0_PORTR</name>
<keyword evidence="3" id="KW-1185">Reference proteome</keyword>
<evidence type="ECO:0000256" key="1">
    <source>
        <dbReference type="SAM" id="MobiDB-lite"/>
    </source>
</evidence>
<evidence type="ECO:0000313" key="2">
    <source>
        <dbReference type="EMBL" id="MPC96650.1"/>
    </source>
</evidence>
<accession>A0A5B7JIU0</accession>
<feature type="region of interest" description="Disordered" evidence="1">
    <location>
        <begin position="80"/>
        <end position="135"/>
    </location>
</feature>
<protein>
    <submittedName>
        <fullName evidence="2">Uncharacterized protein</fullName>
    </submittedName>
</protein>
<reference evidence="2 3" key="1">
    <citation type="submission" date="2019-05" db="EMBL/GenBank/DDBJ databases">
        <title>Another draft genome of Portunus trituberculatus and its Hox gene families provides insights of decapod evolution.</title>
        <authorList>
            <person name="Jeong J.-H."/>
            <person name="Song I."/>
            <person name="Kim S."/>
            <person name="Choi T."/>
            <person name="Kim D."/>
            <person name="Ryu S."/>
            <person name="Kim W."/>
        </authorList>
    </citation>
    <scope>NUCLEOTIDE SEQUENCE [LARGE SCALE GENOMIC DNA]</scope>
    <source>
        <tissue evidence="2">Muscle</tissue>
    </source>
</reference>
<organism evidence="2 3">
    <name type="scientific">Portunus trituberculatus</name>
    <name type="common">Swimming crab</name>
    <name type="synonym">Neptunus trituberculatus</name>
    <dbReference type="NCBI Taxonomy" id="210409"/>
    <lineage>
        <taxon>Eukaryota</taxon>
        <taxon>Metazoa</taxon>
        <taxon>Ecdysozoa</taxon>
        <taxon>Arthropoda</taxon>
        <taxon>Crustacea</taxon>
        <taxon>Multicrustacea</taxon>
        <taxon>Malacostraca</taxon>
        <taxon>Eumalacostraca</taxon>
        <taxon>Eucarida</taxon>
        <taxon>Decapoda</taxon>
        <taxon>Pleocyemata</taxon>
        <taxon>Brachyura</taxon>
        <taxon>Eubrachyura</taxon>
        <taxon>Portunoidea</taxon>
        <taxon>Portunidae</taxon>
        <taxon>Portuninae</taxon>
        <taxon>Portunus</taxon>
    </lineage>
</organism>
<comment type="caution">
    <text evidence="2">The sequence shown here is derived from an EMBL/GenBank/DDBJ whole genome shotgun (WGS) entry which is preliminary data.</text>
</comment>
<sequence>MQFLFYACVSNLCPDVKSQITINSNGTSGTTGGGNVPNISNVITIDTSNTVSVQQNDDFDISFPPIRFRNRDDLVQENGERSNLDVDANLDEDGNSNDDLRATEARKNEQSRKGNSRFKLTINGEDQEDENGDGIYTYERREVLRKQTQEQNKKETNTETLDQYDMQKPKDKEGGRSFTMHISHDTFIGRLLSWGNWSLSLPSLRYNTNLCPMLARYVQR</sequence>
<proteinExistence type="predicted"/>
<dbReference type="AlphaFoldDB" id="A0A5B7JIU0"/>
<dbReference type="Proteomes" id="UP000324222">
    <property type="component" value="Unassembled WGS sequence"/>
</dbReference>